<keyword evidence="5" id="KW-0297">G-protein coupled receptor</keyword>
<sequence length="342" mass="38614">MPERNTSTPSTTIDNVWTFIPVCSLVLLVLLILTNGTVLYLFLRHSHLRTPFNIYLINLLTARVLTQLIQVPLYLAANLRPPHWSIGRPACTVYLYGFFIQSGVCNAHGLISINRLWAVLRPISYRRLHTKRTACIICGIMWLYIHAITLPGFIADALYHRLPEEQHGCFLNKGPQLGWAYMHQFADFSLPVLVMVLAYPVICYKMWTRGAVARRGRIQPLSSTSGVMVVSYHEKVTEPNSPDVGRSSNGAGGDGDQRNTPSWRSFWVLTIATVGMLVFWMPSNVFYTAQMFQDVSRWTGLADAGTVLLFVESVTDPILFTLALRDLRTAFMRTFCSTNSLH</sequence>
<comment type="subcellular location">
    <subcellularLocation>
        <location evidence="1">Cell membrane</location>
        <topology evidence="1">Multi-pass membrane protein</topology>
    </subcellularLocation>
</comment>
<dbReference type="GO" id="GO:0007268">
    <property type="term" value="P:chemical synaptic transmission"/>
    <property type="evidence" value="ECO:0007669"/>
    <property type="project" value="TreeGrafter"/>
</dbReference>
<keyword evidence="7" id="KW-0675">Receptor</keyword>
<dbReference type="PANTHER" id="PTHR24247:SF202">
    <property type="entry name" value="5-HYDROXYTRYPTAMINE RECEPTOR 1"/>
    <property type="match status" value="1"/>
</dbReference>
<dbReference type="InterPro" id="IPR017452">
    <property type="entry name" value="GPCR_Rhodpsn_7TM"/>
</dbReference>
<feature type="transmembrane region" description="Helical" evidence="10">
    <location>
        <begin position="188"/>
        <end position="207"/>
    </location>
</feature>
<dbReference type="PANTHER" id="PTHR24247">
    <property type="entry name" value="5-HYDROXYTRYPTAMINE RECEPTOR"/>
    <property type="match status" value="1"/>
</dbReference>
<evidence type="ECO:0000256" key="5">
    <source>
        <dbReference type="ARBA" id="ARBA00023040"/>
    </source>
</evidence>
<evidence type="ECO:0000256" key="4">
    <source>
        <dbReference type="ARBA" id="ARBA00022989"/>
    </source>
</evidence>
<feature type="transmembrane region" description="Helical" evidence="10">
    <location>
        <begin position="55"/>
        <end position="73"/>
    </location>
</feature>
<keyword evidence="4 10" id="KW-1133">Transmembrane helix</keyword>
<dbReference type="CDD" id="cd00637">
    <property type="entry name" value="7tm_classA_rhodopsin-like"/>
    <property type="match status" value="1"/>
</dbReference>
<dbReference type="Gene3D" id="1.20.1070.10">
    <property type="entry name" value="Rhodopsin 7-helix transmembrane proteins"/>
    <property type="match status" value="1"/>
</dbReference>
<organism evidence="12 13">
    <name type="scientific">Hypsibius exemplaris</name>
    <name type="common">Freshwater tardigrade</name>
    <dbReference type="NCBI Taxonomy" id="2072580"/>
    <lineage>
        <taxon>Eukaryota</taxon>
        <taxon>Metazoa</taxon>
        <taxon>Ecdysozoa</taxon>
        <taxon>Tardigrada</taxon>
        <taxon>Eutardigrada</taxon>
        <taxon>Parachela</taxon>
        <taxon>Hypsibioidea</taxon>
        <taxon>Hypsibiidae</taxon>
        <taxon>Hypsibius</taxon>
    </lineage>
</organism>
<evidence type="ECO:0000256" key="10">
    <source>
        <dbReference type="SAM" id="Phobius"/>
    </source>
</evidence>
<dbReference type="GO" id="GO:0007187">
    <property type="term" value="P:G protein-coupled receptor signaling pathway, coupled to cyclic nucleotide second messenger"/>
    <property type="evidence" value="ECO:0007669"/>
    <property type="project" value="TreeGrafter"/>
</dbReference>
<dbReference type="EMBL" id="MTYJ01000059">
    <property type="protein sequence ID" value="OQV17554.1"/>
    <property type="molecule type" value="Genomic_DNA"/>
</dbReference>
<name>A0A1W0WQS6_HYPEX</name>
<dbReference type="PROSITE" id="PS50262">
    <property type="entry name" value="G_PROTEIN_RECEP_F1_2"/>
    <property type="match status" value="1"/>
</dbReference>
<dbReference type="GO" id="GO:0045202">
    <property type="term" value="C:synapse"/>
    <property type="evidence" value="ECO:0007669"/>
    <property type="project" value="GOC"/>
</dbReference>
<evidence type="ECO:0000256" key="8">
    <source>
        <dbReference type="ARBA" id="ARBA00023224"/>
    </source>
</evidence>
<dbReference type="GO" id="GO:0030425">
    <property type="term" value="C:dendrite"/>
    <property type="evidence" value="ECO:0007669"/>
    <property type="project" value="TreeGrafter"/>
</dbReference>
<dbReference type="Pfam" id="PF00001">
    <property type="entry name" value="7tm_1"/>
    <property type="match status" value="1"/>
</dbReference>
<proteinExistence type="predicted"/>
<evidence type="ECO:0000256" key="7">
    <source>
        <dbReference type="ARBA" id="ARBA00023170"/>
    </source>
</evidence>
<dbReference type="GO" id="GO:0005886">
    <property type="term" value="C:plasma membrane"/>
    <property type="evidence" value="ECO:0007669"/>
    <property type="project" value="UniProtKB-SubCell"/>
</dbReference>
<protein>
    <recommendedName>
        <fullName evidence="11">G-protein coupled receptors family 1 profile domain-containing protein</fullName>
    </recommendedName>
</protein>
<dbReference type="AlphaFoldDB" id="A0A1W0WQS6"/>
<keyword evidence="3 10" id="KW-0812">Transmembrane</keyword>
<comment type="caution">
    <text evidence="12">The sequence shown here is derived from an EMBL/GenBank/DDBJ whole genome shotgun (WGS) entry which is preliminary data.</text>
</comment>
<dbReference type="SUPFAM" id="SSF81321">
    <property type="entry name" value="Family A G protein-coupled receptor-like"/>
    <property type="match status" value="1"/>
</dbReference>
<evidence type="ECO:0000256" key="9">
    <source>
        <dbReference type="SAM" id="MobiDB-lite"/>
    </source>
</evidence>
<evidence type="ECO:0000256" key="1">
    <source>
        <dbReference type="ARBA" id="ARBA00004651"/>
    </source>
</evidence>
<feature type="transmembrane region" description="Helical" evidence="10">
    <location>
        <begin position="16"/>
        <end position="43"/>
    </location>
</feature>
<accession>A0A1W0WQS6</accession>
<evidence type="ECO:0000256" key="3">
    <source>
        <dbReference type="ARBA" id="ARBA00022692"/>
    </source>
</evidence>
<evidence type="ECO:0000256" key="2">
    <source>
        <dbReference type="ARBA" id="ARBA00022475"/>
    </source>
</evidence>
<reference evidence="13" key="1">
    <citation type="submission" date="2017-01" db="EMBL/GenBank/DDBJ databases">
        <title>Comparative genomics of anhydrobiosis in the tardigrade Hypsibius dujardini.</title>
        <authorList>
            <person name="Yoshida Y."/>
            <person name="Koutsovoulos G."/>
            <person name="Laetsch D."/>
            <person name="Stevens L."/>
            <person name="Kumar S."/>
            <person name="Horikawa D."/>
            <person name="Ishino K."/>
            <person name="Komine S."/>
            <person name="Tomita M."/>
            <person name="Blaxter M."/>
            <person name="Arakawa K."/>
        </authorList>
    </citation>
    <scope>NUCLEOTIDE SEQUENCE [LARGE SCALE GENOMIC DNA]</scope>
    <source>
        <strain evidence="13">Z151</strain>
    </source>
</reference>
<dbReference type="GO" id="GO:0004993">
    <property type="term" value="F:G protein-coupled serotonin receptor activity"/>
    <property type="evidence" value="ECO:0007669"/>
    <property type="project" value="TreeGrafter"/>
</dbReference>
<gene>
    <name evidence="12" type="ORF">BV898_08325</name>
</gene>
<feature type="transmembrane region" description="Helical" evidence="10">
    <location>
        <begin position="93"/>
        <end position="113"/>
    </location>
</feature>
<dbReference type="InterPro" id="IPR000276">
    <property type="entry name" value="GPCR_Rhodpsn"/>
</dbReference>
<feature type="transmembrane region" description="Helical" evidence="10">
    <location>
        <begin position="307"/>
        <end position="324"/>
    </location>
</feature>
<keyword evidence="2" id="KW-1003">Cell membrane</keyword>
<evidence type="ECO:0000313" key="12">
    <source>
        <dbReference type="EMBL" id="OQV17554.1"/>
    </source>
</evidence>
<evidence type="ECO:0000313" key="13">
    <source>
        <dbReference type="Proteomes" id="UP000192578"/>
    </source>
</evidence>
<feature type="region of interest" description="Disordered" evidence="9">
    <location>
        <begin position="237"/>
        <end position="258"/>
    </location>
</feature>
<evidence type="ECO:0000259" key="11">
    <source>
        <dbReference type="PROSITE" id="PS50262"/>
    </source>
</evidence>
<keyword evidence="8" id="KW-0807">Transducer</keyword>
<dbReference type="OrthoDB" id="5985406at2759"/>
<dbReference type="Proteomes" id="UP000192578">
    <property type="component" value="Unassembled WGS sequence"/>
</dbReference>
<keyword evidence="6 10" id="KW-0472">Membrane</keyword>
<keyword evidence="13" id="KW-1185">Reference proteome</keyword>
<evidence type="ECO:0000256" key="6">
    <source>
        <dbReference type="ARBA" id="ARBA00023136"/>
    </source>
</evidence>
<dbReference type="PRINTS" id="PR00237">
    <property type="entry name" value="GPCRRHODOPSN"/>
</dbReference>
<dbReference type="GO" id="GO:0030594">
    <property type="term" value="F:neurotransmitter receptor activity"/>
    <property type="evidence" value="ECO:0007669"/>
    <property type="project" value="TreeGrafter"/>
</dbReference>
<feature type="transmembrane region" description="Helical" evidence="10">
    <location>
        <begin position="266"/>
        <end position="287"/>
    </location>
</feature>
<feature type="transmembrane region" description="Helical" evidence="10">
    <location>
        <begin position="134"/>
        <end position="154"/>
    </location>
</feature>
<feature type="domain" description="G-protein coupled receptors family 1 profile" evidence="11">
    <location>
        <begin position="34"/>
        <end position="320"/>
    </location>
</feature>